<accession>A0A1J4MCX8</accession>
<protein>
    <submittedName>
        <fullName evidence="1">Uncharacterized protein</fullName>
    </submittedName>
</protein>
<organism evidence="1 2">
    <name type="scientific">Cryptosporidium ubiquitum</name>
    <dbReference type="NCBI Taxonomy" id="857276"/>
    <lineage>
        <taxon>Eukaryota</taxon>
        <taxon>Sar</taxon>
        <taxon>Alveolata</taxon>
        <taxon>Apicomplexa</taxon>
        <taxon>Conoidasida</taxon>
        <taxon>Coccidia</taxon>
        <taxon>Eucoccidiorida</taxon>
        <taxon>Eimeriorina</taxon>
        <taxon>Cryptosporidiidae</taxon>
        <taxon>Cryptosporidium</taxon>
    </lineage>
</organism>
<evidence type="ECO:0000313" key="2">
    <source>
        <dbReference type="Proteomes" id="UP000186176"/>
    </source>
</evidence>
<name>A0A1J4MCX8_9CRYT</name>
<evidence type="ECO:0000313" key="1">
    <source>
        <dbReference type="EMBL" id="OII71831.1"/>
    </source>
</evidence>
<dbReference type="RefSeq" id="XP_028873450.1">
    <property type="nucleotide sequence ID" value="XM_029017652.1"/>
</dbReference>
<proteinExistence type="predicted"/>
<comment type="caution">
    <text evidence="1">The sequence shown here is derived from an EMBL/GenBank/DDBJ whole genome shotgun (WGS) entry which is preliminary data.</text>
</comment>
<dbReference type="Proteomes" id="UP000186176">
    <property type="component" value="Unassembled WGS sequence"/>
</dbReference>
<dbReference type="GeneID" id="39977431"/>
<reference evidence="1 2" key="1">
    <citation type="submission" date="2016-10" db="EMBL/GenBank/DDBJ databases">
        <title>Reductive evolution of mitochondrial metabolism and differential evolution of invasion-related proteins in Cryptosporidium.</title>
        <authorList>
            <person name="Liu S."/>
            <person name="Roellig D.M."/>
            <person name="Guo Y."/>
            <person name="Li N."/>
            <person name="Frace M.A."/>
            <person name="Tang K."/>
            <person name="Zhang L."/>
            <person name="Feng Y."/>
            <person name="Xiao L."/>
        </authorList>
    </citation>
    <scope>NUCLEOTIDE SEQUENCE [LARGE SCALE GENOMIC DNA]</scope>
    <source>
        <strain evidence="1">39726</strain>
    </source>
</reference>
<dbReference type="OrthoDB" id="342360at2759"/>
<gene>
    <name evidence="1" type="ORF">cubi_00639</name>
</gene>
<dbReference type="EMBL" id="LRBP01000027">
    <property type="protein sequence ID" value="OII71831.1"/>
    <property type="molecule type" value="Genomic_DNA"/>
</dbReference>
<sequence>MIHEQIRNFAITILFFIGIIENFSNLILEEGEITFCFTQIGIRRNFVNPYRHQIIVNPYSDEKNDTSCCSKRCYSSSKGLSCRICHSNLDVLNCNSCTNSFNSCSGSFGHSDSCSNLFSSNANLTKLRGIHKDCSSKICKCCNSCNSCKYFKMNEDDSELESEVEAFGKFNESSEISSESEISETINDFEIKTNETSSSNEVKLSYDIYLKIMDKYPLLSIKRRNYIRMRQNLINLQQYGLWEIPRDPENSVNETRKIFCNREQYLGLTMNHTNRDLPVMQFIKEPFLKFPNNLNNKDNNSTIIQSSIVPEHVNWGEWEKRNKELNKIVLGNKLGELFNTTAEREPCYFLSNQSKILNK</sequence>
<keyword evidence="2" id="KW-1185">Reference proteome</keyword>
<dbReference type="VEuPathDB" id="CryptoDB:cubi_00639"/>
<dbReference type="AlphaFoldDB" id="A0A1J4MCX8"/>